<evidence type="ECO:0000313" key="2">
    <source>
        <dbReference type="EMBL" id="BCI67519.1"/>
    </source>
</evidence>
<dbReference type="Proteomes" id="UP000515220">
    <property type="component" value="Chromosome"/>
</dbReference>
<reference evidence="2 3" key="1">
    <citation type="submission" date="2020-07" db="EMBL/GenBank/DDBJ databases">
        <title>Complete Genome Sequence of an acetic acid bacterium, Acetobacter aceti JCM20276.</title>
        <authorList>
            <person name="Hirose Y."/>
            <person name="Mihara H."/>
        </authorList>
    </citation>
    <scope>NUCLEOTIDE SEQUENCE [LARGE SCALE GENOMIC DNA]</scope>
    <source>
        <strain evidence="2 3">JCM20276</strain>
    </source>
</reference>
<proteinExistence type="predicted"/>
<keyword evidence="1" id="KW-0472">Membrane</keyword>
<keyword evidence="1" id="KW-1133">Transmembrane helix</keyword>
<name>A0A6S6PJL4_ACEAC</name>
<accession>A0A6S6PJL4</accession>
<gene>
    <name evidence="2" type="ORF">AAJCM20276_21430</name>
</gene>
<organism evidence="2 3">
    <name type="scientific">Acetobacter aceti</name>
    <dbReference type="NCBI Taxonomy" id="435"/>
    <lineage>
        <taxon>Bacteria</taxon>
        <taxon>Pseudomonadati</taxon>
        <taxon>Pseudomonadota</taxon>
        <taxon>Alphaproteobacteria</taxon>
        <taxon>Acetobacterales</taxon>
        <taxon>Acetobacteraceae</taxon>
        <taxon>Acetobacter</taxon>
        <taxon>Acetobacter subgen. Acetobacter</taxon>
    </lineage>
</organism>
<feature type="transmembrane region" description="Helical" evidence="1">
    <location>
        <begin position="7"/>
        <end position="26"/>
    </location>
</feature>
<protein>
    <submittedName>
        <fullName evidence="2">Uncharacterized protein</fullName>
    </submittedName>
</protein>
<keyword evidence="1" id="KW-0812">Transmembrane</keyword>
<dbReference type="EMBL" id="AP023326">
    <property type="protein sequence ID" value="BCI67519.1"/>
    <property type="molecule type" value="Genomic_DNA"/>
</dbReference>
<evidence type="ECO:0000256" key="1">
    <source>
        <dbReference type="SAM" id="Phobius"/>
    </source>
</evidence>
<dbReference type="RefSeq" id="WP_145995982.1">
    <property type="nucleotide sequence ID" value="NZ_AP023326.1"/>
</dbReference>
<sequence>MSRIFSGIISSVLGLFFYFIAGSFRLPYRVSIAAFGIFISFSGFIFASFYVFQNFLEGGYLTQSQTYQDKNIILVKSKDQTEVKTAEKENDSNISTYPLYIEITERMEDRLTEEIKAQGRKANTNLFMGVVTAFISVCILGWLSYQATINFELLKLNAKDSSITSSKNQDIYILWRIIYIE</sequence>
<feature type="transmembrane region" description="Helical" evidence="1">
    <location>
        <begin position="32"/>
        <end position="52"/>
    </location>
</feature>
<feature type="transmembrane region" description="Helical" evidence="1">
    <location>
        <begin position="126"/>
        <end position="145"/>
    </location>
</feature>
<evidence type="ECO:0000313" key="3">
    <source>
        <dbReference type="Proteomes" id="UP000515220"/>
    </source>
</evidence>
<dbReference type="AlphaFoldDB" id="A0A6S6PJL4"/>